<feature type="compositionally biased region" description="Basic and acidic residues" evidence="1">
    <location>
        <begin position="223"/>
        <end position="237"/>
    </location>
</feature>
<comment type="caution">
    <text evidence="2">The sequence shown here is derived from an EMBL/GenBank/DDBJ whole genome shotgun (WGS) entry which is preliminary data.</text>
</comment>
<feature type="region of interest" description="Disordered" evidence="1">
    <location>
        <begin position="251"/>
        <end position="273"/>
    </location>
</feature>
<feature type="region of interest" description="Disordered" evidence="1">
    <location>
        <begin position="122"/>
        <end position="237"/>
    </location>
</feature>
<evidence type="ECO:0000313" key="2">
    <source>
        <dbReference type="EMBL" id="KAF6218793.1"/>
    </source>
</evidence>
<dbReference type="Proteomes" id="UP000593566">
    <property type="component" value="Unassembled WGS sequence"/>
</dbReference>
<dbReference type="RefSeq" id="XP_037148228.1">
    <property type="nucleotide sequence ID" value="XM_037296246.1"/>
</dbReference>
<accession>A0A8H6F8M0</accession>
<proteinExistence type="predicted"/>
<dbReference type="EMBL" id="JACCJB010000021">
    <property type="protein sequence ID" value="KAF6218793.1"/>
    <property type="molecule type" value="Genomic_DNA"/>
</dbReference>
<reference evidence="2 3" key="1">
    <citation type="journal article" date="2020" name="Genomics">
        <title>Complete, high-quality genomes from long-read metagenomic sequencing of two wolf lichen thalli reveals enigmatic genome architecture.</title>
        <authorList>
            <person name="McKenzie S.K."/>
            <person name="Walston R.F."/>
            <person name="Allen J.L."/>
        </authorList>
    </citation>
    <scope>NUCLEOTIDE SEQUENCE [LARGE SCALE GENOMIC DNA]</scope>
    <source>
        <strain evidence="2">WasteWater1</strain>
    </source>
</reference>
<evidence type="ECO:0000313" key="3">
    <source>
        <dbReference type="Proteomes" id="UP000593566"/>
    </source>
</evidence>
<dbReference type="GeneID" id="59333742"/>
<feature type="compositionally biased region" description="Low complexity" evidence="1">
    <location>
        <begin position="193"/>
        <end position="203"/>
    </location>
</feature>
<dbReference type="AlphaFoldDB" id="A0A8H6F8M0"/>
<feature type="region of interest" description="Disordered" evidence="1">
    <location>
        <begin position="366"/>
        <end position="392"/>
    </location>
</feature>
<sequence length="392" mass="42904">MEHKSSDGAKVPLWLFYQSQLAKTTQQASSNSNSNNISTPAISSKMANNVQSIFHLPAFLYNGPVSPTEHCNSLTFLPDDTPLSPDAFNEWRGTPWGRTRTPVRLAVARDLHYGSTPDVDIQFTDLKGPRRPKTKCAVIGSGRPKPESPAHSKSVPSSEPHEETATVNPVKSVPSSEPHEETATVNPVDESSHTVSVSVTDTPSPNPKRSKRDVIRSRRPKLEHHGDMSNLRPDDRGMDAATCEKFYRMSTAPEDRISLTSTESDDSDASASTRVSFDLGAKYATRSNTEQKAKCRADARAMVEREAATTKHTVMVTKVAPDLEEDFPTTKPEEERPEFAVKAIANAEGETEELAAISNLSRQLTSTNLNDGRSALTEQITTTGDDKTEEAE</sequence>
<gene>
    <name evidence="2" type="ORF">HO133_005336</name>
</gene>
<feature type="compositionally biased region" description="Polar residues" evidence="1">
    <location>
        <begin position="366"/>
        <end position="383"/>
    </location>
</feature>
<keyword evidence="3" id="KW-1185">Reference proteome</keyword>
<organism evidence="2 3">
    <name type="scientific">Letharia lupina</name>
    <dbReference type="NCBI Taxonomy" id="560253"/>
    <lineage>
        <taxon>Eukaryota</taxon>
        <taxon>Fungi</taxon>
        <taxon>Dikarya</taxon>
        <taxon>Ascomycota</taxon>
        <taxon>Pezizomycotina</taxon>
        <taxon>Lecanoromycetes</taxon>
        <taxon>OSLEUM clade</taxon>
        <taxon>Lecanoromycetidae</taxon>
        <taxon>Lecanorales</taxon>
        <taxon>Lecanorineae</taxon>
        <taxon>Parmeliaceae</taxon>
        <taxon>Letharia</taxon>
    </lineage>
</organism>
<name>A0A8H6F8M0_9LECA</name>
<protein>
    <submittedName>
        <fullName evidence="2">Uncharacterized protein</fullName>
    </submittedName>
</protein>
<feature type="compositionally biased region" description="Polar residues" evidence="1">
    <location>
        <begin position="165"/>
        <end position="175"/>
    </location>
</feature>
<feature type="region of interest" description="Disordered" evidence="1">
    <location>
        <begin position="313"/>
        <end position="336"/>
    </location>
</feature>
<evidence type="ECO:0000256" key="1">
    <source>
        <dbReference type="SAM" id="MobiDB-lite"/>
    </source>
</evidence>